<keyword evidence="3 8" id="KW-0028">Amino-acid biosynthesis</keyword>
<feature type="domain" description="Shikimate dehydrogenase substrate binding N-terminal" evidence="10">
    <location>
        <begin position="13"/>
        <end position="95"/>
    </location>
</feature>
<evidence type="ECO:0000256" key="1">
    <source>
        <dbReference type="ARBA" id="ARBA00004871"/>
    </source>
</evidence>
<proteinExistence type="inferred from homology"/>
<organism evidence="12 13">
    <name type="scientific">Phenylobacterium glaciei</name>
    <dbReference type="NCBI Taxonomy" id="2803784"/>
    <lineage>
        <taxon>Bacteria</taxon>
        <taxon>Pseudomonadati</taxon>
        <taxon>Pseudomonadota</taxon>
        <taxon>Alphaproteobacteria</taxon>
        <taxon>Caulobacterales</taxon>
        <taxon>Caulobacteraceae</taxon>
        <taxon>Phenylobacterium</taxon>
    </lineage>
</organism>
<evidence type="ECO:0000256" key="7">
    <source>
        <dbReference type="ARBA" id="ARBA00049442"/>
    </source>
</evidence>
<dbReference type="GO" id="GO:0009073">
    <property type="term" value="P:aromatic amino acid family biosynthetic process"/>
    <property type="evidence" value="ECO:0007669"/>
    <property type="project" value="UniProtKB-KW"/>
</dbReference>
<dbReference type="Pfam" id="PF18317">
    <property type="entry name" value="SDH_C"/>
    <property type="match status" value="1"/>
</dbReference>
<dbReference type="InterPro" id="IPR041121">
    <property type="entry name" value="SDH_C"/>
</dbReference>
<dbReference type="HAMAP" id="MF_00222">
    <property type="entry name" value="Shikimate_DH_AroE"/>
    <property type="match status" value="1"/>
</dbReference>
<evidence type="ECO:0000313" key="13">
    <source>
        <dbReference type="Proteomes" id="UP000622580"/>
    </source>
</evidence>
<evidence type="ECO:0000256" key="3">
    <source>
        <dbReference type="ARBA" id="ARBA00022605"/>
    </source>
</evidence>
<dbReference type="InterPro" id="IPR011342">
    <property type="entry name" value="Shikimate_DH"/>
</dbReference>
<dbReference type="InterPro" id="IPR022893">
    <property type="entry name" value="Shikimate_DH_fam"/>
</dbReference>
<comment type="similarity">
    <text evidence="8">Belongs to the shikimate dehydrogenase family.</text>
</comment>
<evidence type="ECO:0000256" key="5">
    <source>
        <dbReference type="ARBA" id="ARBA00023002"/>
    </source>
</evidence>
<feature type="binding site" evidence="8">
    <location>
        <begin position="159"/>
        <end position="164"/>
    </location>
    <ligand>
        <name>NADP(+)</name>
        <dbReference type="ChEBI" id="CHEBI:58349"/>
    </ligand>
</feature>
<feature type="domain" description="SDH C-terminal" evidence="11">
    <location>
        <begin position="247"/>
        <end position="271"/>
    </location>
</feature>
<sequence length="283" mass="28576">MTRITGATRVAGVVGQPIAHSMSPILHNAWLAAAGIDGVYAPFAVRPEAFETFVRGLRGGSVAGLNVTVPFKTMALSLADEVSDRARLAQAANVLVFRADGAILADNTDGLGLLAAFAVQAPGFEPAAAPVAILGAGGGARGAAAAFLSAGATDIRVINRTVARAEEIAADLGPTVRAYGLDQAGLAFAGVGALINATSAGLSGTGSLDLPIAATPETAVVMDMVYKPLLTPFLAQAQALGRHTVDGLEMLIGQAIPAFHAFFGQTPPTSVDVRTLAKQALGL</sequence>
<dbReference type="CDD" id="cd01065">
    <property type="entry name" value="NAD_bind_Shikimate_DH"/>
    <property type="match status" value="1"/>
</dbReference>
<feature type="domain" description="Quinate/shikimate 5-dehydrogenase/glutamyl-tRNA reductase" evidence="9">
    <location>
        <begin position="129"/>
        <end position="200"/>
    </location>
</feature>
<dbReference type="EMBL" id="JAGSGD010000001">
    <property type="protein sequence ID" value="MBR7617904.1"/>
    <property type="molecule type" value="Genomic_DNA"/>
</dbReference>
<dbReference type="GO" id="GO:0005829">
    <property type="term" value="C:cytosol"/>
    <property type="evidence" value="ECO:0007669"/>
    <property type="project" value="TreeGrafter"/>
</dbReference>
<dbReference type="InterPro" id="IPR036291">
    <property type="entry name" value="NAD(P)-bd_dom_sf"/>
</dbReference>
<evidence type="ECO:0000259" key="9">
    <source>
        <dbReference type="Pfam" id="PF01488"/>
    </source>
</evidence>
<dbReference type="NCBIfam" id="TIGR00507">
    <property type="entry name" value="aroE"/>
    <property type="match status" value="1"/>
</dbReference>
<dbReference type="Pfam" id="PF08501">
    <property type="entry name" value="Shikimate_dh_N"/>
    <property type="match status" value="1"/>
</dbReference>
<comment type="caution">
    <text evidence="12">The sequence shown here is derived from an EMBL/GenBank/DDBJ whole genome shotgun (WGS) entry which is preliminary data.</text>
</comment>
<comment type="catalytic activity">
    <reaction evidence="7 8">
        <text>shikimate + NADP(+) = 3-dehydroshikimate + NADPH + H(+)</text>
        <dbReference type="Rhea" id="RHEA:17737"/>
        <dbReference type="ChEBI" id="CHEBI:15378"/>
        <dbReference type="ChEBI" id="CHEBI:16630"/>
        <dbReference type="ChEBI" id="CHEBI:36208"/>
        <dbReference type="ChEBI" id="CHEBI:57783"/>
        <dbReference type="ChEBI" id="CHEBI:58349"/>
        <dbReference type="EC" id="1.1.1.25"/>
    </reaction>
</comment>
<feature type="binding site" evidence="8">
    <location>
        <position position="224"/>
    </location>
    <ligand>
        <name>NADP(+)</name>
        <dbReference type="ChEBI" id="CHEBI:58349"/>
    </ligand>
</feature>
<keyword evidence="4 8" id="KW-0521">NADP</keyword>
<feature type="binding site" evidence="8">
    <location>
        <position position="247"/>
    </location>
    <ligand>
        <name>NADP(+)</name>
        <dbReference type="ChEBI" id="CHEBI:58349"/>
    </ligand>
</feature>
<gene>
    <name evidence="8 12" type="primary">aroE</name>
    <name evidence="12" type="ORF">JKL49_00765</name>
</gene>
<keyword evidence="5 8" id="KW-0560">Oxidoreductase</keyword>
<evidence type="ECO:0000256" key="2">
    <source>
        <dbReference type="ARBA" id="ARBA00012962"/>
    </source>
</evidence>
<dbReference type="PANTHER" id="PTHR21089">
    <property type="entry name" value="SHIKIMATE DEHYDROGENASE"/>
    <property type="match status" value="1"/>
</dbReference>
<feature type="active site" description="Proton acceptor" evidence="8">
    <location>
        <position position="72"/>
    </location>
</feature>
<dbReference type="SUPFAM" id="SSF53223">
    <property type="entry name" value="Aminoacid dehydrogenase-like, N-terminal domain"/>
    <property type="match status" value="1"/>
</dbReference>
<evidence type="ECO:0000256" key="8">
    <source>
        <dbReference type="HAMAP-Rule" id="MF_00222"/>
    </source>
</evidence>
<evidence type="ECO:0000256" key="4">
    <source>
        <dbReference type="ARBA" id="ARBA00022857"/>
    </source>
</evidence>
<protein>
    <recommendedName>
        <fullName evidence="2 8">Shikimate dehydrogenase (NADP(+))</fullName>
        <shortName evidence="8">SDH</shortName>
        <ecNumber evidence="2 8">1.1.1.25</ecNumber>
    </recommendedName>
</protein>
<dbReference type="PANTHER" id="PTHR21089:SF1">
    <property type="entry name" value="BIFUNCTIONAL 3-DEHYDROQUINATE DEHYDRATASE_SHIKIMATE DEHYDROGENASE, CHLOROPLASTIC"/>
    <property type="match status" value="1"/>
</dbReference>
<evidence type="ECO:0000313" key="12">
    <source>
        <dbReference type="EMBL" id="MBR7617904.1"/>
    </source>
</evidence>
<evidence type="ECO:0000259" key="11">
    <source>
        <dbReference type="Pfam" id="PF18317"/>
    </source>
</evidence>
<dbReference type="Proteomes" id="UP000622580">
    <property type="component" value="Unassembled WGS sequence"/>
</dbReference>
<dbReference type="EC" id="1.1.1.25" evidence="2 8"/>
<keyword evidence="13" id="KW-1185">Reference proteome</keyword>
<dbReference type="Gene3D" id="3.40.50.10860">
    <property type="entry name" value="Leucine Dehydrogenase, chain A, domain 1"/>
    <property type="match status" value="1"/>
</dbReference>
<comment type="subunit">
    <text evidence="8">Homodimer.</text>
</comment>
<feature type="binding site" evidence="8">
    <location>
        <position position="93"/>
    </location>
    <ligand>
        <name>shikimate</name>
        <dbReference type="ChEBI" id="CHEBI:36208"/>
    </ligand>
</feature>
<dbReference type="GO" id="GO:0004764">
    <property type="term" value="F:shikimate 3-dehydrogenase (NADP+) activity"/>
    <property type="evidence" value="ECO:0007669"/>
    <property type="project" value="UniProtKB-UniRule"/>
</dbReference>
<dbReference type="GO" id="GO:0019632">
    <property type="term" value="P:shikimate metabolic process"/>
    <property type="evidence" value="ECO:0007669"/>
    <property type="project" value="InterPro"/>
</dbReference>
<feature type="binding site" evidence="8">
    <location>
        <position position="226"/>
    </location>
    <ligand>
        <name>shikimate</name>
        <dbReference type="ChEBI" id="CHEBI:36208"/>
    </ligand>
</feature>
<dbReference type="InterPro" id="IPR046346">
    <property type="entry name" value="Aminoacid_DH-like_N_sf"/>
</dbReference>
<dbReference type="GO" id="GO:0008652">
    <property type="term" value="P:amino acid biosynthetic process"/>
    <property type="evidence" value="ECO:0007669"/>
    <property type="project" value="UniProtKB-KW"/>
</dbReference>
<dbReference type="AlphaFoldDB" id="A0A941CYM0"/>
<dbReference type="SUPFAM" id="SSF51735">
    <property type="entry name" value="NAD(P)-binding Rossmann-fold domains"/>
    <property type="match status" value="1"/>
</dbReference>
<dbReference type="Pfam" id="PF01488">
    <property type="entry name" value="Shikimate_DH"/>
    <property type="match status" value="1"/>
</dbReference>
<keyword evidence="6 8" id="KW-0057">Aromatic amino acid biosynthesis</keyword>
<comment type="function">
    <text evidence="8">Involved in the biosynthesis of the chorismate, which leads to the biosynthesis of aromatic amino acids. Catalyzes the reversible NADPH linked reduction of 3-dehydroshikimate (DHSA) to yield shikimate (SA).</text>
</comment>
<feature type="binding site" evidence="8">
    <location>
        <position position="254"/>
    </location>
    <ligand>
        <name>shikimate</name>
        <dbReference type="ChEBI" id="CHEBI:36208"/>
    </ligand>
</feature>
<comment type="pathway">
    <text evidence="1 8">Metabolic intermediate biosynthesis; chorismate biosynthesis; chorismate from D-erythrose 4-phosphate and phosphoenolpyruvate: step 4/7.</text>
</comment>
<evidence type="ECO:0000259" key="10">
    <source>
        <dbReference type="Pfam" id="PF08501"/>
    </source>
</evidence>
<evidence type="ECO:0000256" key="6">
    <source>
        <dbReference type="ARBA" id="ARBA00023141"/>
    </source>
</evidence>
<comment type="caution">
    <text evidence="8">Lacks conserved residue(s) required for the propagation of feature annotation.</text>
</comment>
<dbReference type="InterPro" id="IPR006151">
    <property type="entry name" value="Shikm_DH/Glu-tRNA_Rdtase"/>
</dbReference>
<feature type="binding site" evidence="8">
    <location>
        <position position="84"/>
    </location>
    <ligand>
        <name>NADP(+)</name>
        <dbReference type="ChEBI" id="CHEBI:58349"/>
    </ligand>
</feature>
<accession>A0A941CYM0</accession>
<name>A0A941CYM0_9CAUL</name>
<dbReference type="Gene3D" id="3.40.50.720">
    <property type="entry name" value="NAD(P)-binding Rossmann-like Domain"/>
    <property type="match status" value="1"/>
</dbReference>
<dbReference type="GO" id="GO:0009423">
    <property type="term" value="P:chorismate biosynthetic process"/>
    <property type="evidence" value="ECO:0007669"/>
    <property type="project" value="UniProtKB-UniRule"/>
</dbReference>
<feature type="binding site" evidence="8">
    <location>
        <position position="109"/>
    </location>
    <ligand>
        <name>shikimate</name>
        <dbReference type="ChEBI" id="CHEBI:36208"/>
    </ligand>
</feature>
<dbReference type="GO" id="GO:0050661">
    <property type="term" value="F:NADP binding"/>
    <property type="evidence" value="ECO:0007669"/>
    <property type="project" value="InterPro"/>
</dbReference>
<feature type="binding site" evidence="8">
    <location>
        <position position="68"/>
    </location>
    <ligand>
        <name>shikimate</name>
        <dbReference type="ChEBI" id="CHEBI:36208"/>
    </ligand>
</feature>
<feature type="binding site" evidence="8">
    <location>
        <begin position="21"/>
        <end position="23"/>
    </location>
    <ligand>
        <name>shikimate</name>
        <dbReference type="ChEBI" id="CHEBI:36208"/>
    </ligand>
</feature>
<reference evidence="12" key="1">
    <citation type="submission" date="2021-04" db="EMBL/GenBank/DDBJ databases">
        <title>Draft genome assembly of strain Phenylobacterium sp. 20VBR1 using MiniION and Illumina platforms.</title>
        <authorList>
            <person name="Thomas F.A."/>
            <person name="Krishnan K.P."/>
            <person name="Sinha R.K."/>
        </authorList>
    </citation>
    <scope>NUCLEOTIDE SEQUENCE</scope>
    <source>
        <strain evidence="12">20VBR1</strain>
    </source>
</reference>
<dbReference type="InterPro" id="IPR013708">
    <property type="entry name" value="Shikimate_DH-bd_N"/>
</dbReference>
<dbReference type="RefSeq" id="WP_215337504.1">
    <property type="nucleotide sequence ID" value="NZ_JAGSGD010000001.1"/>
</dbReference>